<name>G7W9R1_DESOD</name>
<sequence length="127" mass="14799">MLRTVSTIIVIILFFLIGSITSYRFVENTTDTASAHLQVIQESIYTEKWQAANEELAIVQENWNNNGTWWSVILDHQEIDRIDLAIERLRKFIESKDPALSLGEVTSLKQYFDFIHDNERLSLKNIL</sequence>
<reference evidence="2 3" key="2">
    <citation type="journal article" date="2012" name="J. Bacteriol.">
        <title>Complete genome sequences of Desulfosporosinus orientis DSM765T, Desulfosporosinus youngiae DSM17734T, Desulfosporosinus meridiei DSM13257T, and Desulfosporosinus acidiphilus DSM22704T.</title>
        <authorList>
            <person name="Pester M."/>
            <person name="Brambilla E."/>
            <person name="Alazard D."/>
            <person name="Rattei T."/>
            <person name="Weinmaier T."/>
            <person name="Han J."/>
            <person name="Lucas S."/>
            <person name="Lapidus A."/>
            <person name="Cheng J.F."/>
            <person name="Goodwin L."/>
            <person name="Pitluck S."/>
            <person name="Peters L."/>
            <person name="Ovchinnikova G."/>
            <person name="Teshima H."/>
            <person name="Detter J.C."/>
            <person name="Han C.S."/>
            <person name="Tapia R."/>
            <person name="Land M.L."/>
            <person name="Hauser L."/>
            <person name="Kyrpides N.C."/>
            <person name="Ivanova N.N."/>
            <person name="Pagani I."/>
            <person name="Huntmann M."/>
            <person name="Wei C.L."/>
            <person name="Davenport K.W."/>
            <person name="Daligault H."/>
            <person name="Chain P.S."/>
            <person name="Chen A."/>
            <person name="Mavromatis K."/>
            <person name="Markowitz V."/>
            <person name="Szeto E."/>
            <person name="Mikhailova N."/>
            <person name="Pati A."/>
            <person name="Wagner M."/>
            <person name="Woyke T."/>
            <person name="Ollivier B."/>
            <person name="Klenk H.P."/>
            <person name="Spring S."/>
            <person name="Loy A."/>
        </authorList>
    </citation>
    <scope>NUCLEOTIDE SEQUENCE [LARGE SCALE GENOMIC DNA]</scope>
    <source>
        <strain evidence="3">ATCC 19365 / DSM 765 / NCIMB 8382 / VKM B-1628</strain>
    </source>
</reference>
<dbReference type="eggNOG" id="ENOG5032ZJH">
    <property type="taxonomic scope" value="Bacteria"/>
</dbReference>
<keyword evidence="1" id="KW-1133">Transmembrane helix</keyword>
<evidence type="ECO:0000313" key="2">
    <source>
        <dbReference type="EMBL" id="AET70627.1"/>
    </source>
</evidence>
<evidence type="ECO:0008006" key="4">
    <source>
        <dbReference type="Google" id="ProtNLM"/>
    </source>
</evidence>
<gene>
    <name evidence="2" type="ordered locus">Desor_5243</name>
</gene>
<keyword evidence="1" id="KW-0472">Membrane</keyword>
<organism evidence="2 3">
    <name type="scientific">Desulfosporosinus orientis (strain ATCC 19365 / DSM 765 / NCIMB 8382 / VKM B-1628 / Singapore I)</name>
    <name type="common">Desulfotomaculum orientis</name>
    <dbReference type="NCBI Taxonomy" id="768706"/>
    <lineage>
        <taxon>Bacteria</taxon>
        <taxon>Bacillati</taxon>
        <taxon>Bacillota</taxon>
        <taxon>Clostridia</taxon>
        <taxon>Eubacteriales</taxon>
        <taxon>Desulfitobacteriaceae</taxon>
        <taxon>Desulfosporosinus</taxon>
    </lineage>
</organism>
<proteinExistence type="predicted"/>
<dbReference type="Pfam" id="PF14276">
    <property type="entry name" value="DUF4363"/>
    <property type="match status" value="1"/>
</dbReference>
<evidence type="ECO:0000256" key="1">
    <source>
        <dbReference type="SAM" id="Phobius"/>
    </source>
</evidence>
<dbReference type="AlphaFoldDB" id="G7W9R1"/>
<protein>
    <recommendedName>
        <fullName evidence="4">DUF4363 family protein</fullName>
    </recommendedName>
</protein>
<dbReference type="Proteomes" id="UP000006346">
    <property type="component" value="Chromosome"/>
</dbReference>
<accession>G7W9R1</accession>
<dbReference type="KEGG" id="dor:Desor_5243"/>
<keyword evidence="3" id="KW-1185">Reference proteome</keyword>
<keyword evidence="1" id="KW-0812">Transmembrane</keyword>
<feature type="transmembrane region" description="Helical" evidence="1">
    <location>
        <begin position="6"/>
        <end position="26"/>
    </location>
</feature>
<dbReference type="InterPro" id="IPR025373">
    <property type="entry name" value="DUF4363"/>
</dbReference>
<dbReference type="STRING" id="768706.Desor_5243"/>
<dbReference type="PATRIC" id="fig|768706.3.peg.5342"/>
<dbReference type="HOGENOM" id="CLU_156635_0_0_9"/>
<dbReference type="RefSeq" id="WP_014187431.1">
    <property type="nucleotide sequence ID" value="NC_016584.1"/>
</dbReference>
<evidence type="ECO:0000313" key="3">
    <source>
        <dbReference type="Proteomes" id="UP000006346"/>
    </source>
</evidence>
<reference evidence="3" key="1">
    <citation type="submission" date="2011-11" db="EMBL/GenBank/DDBJ databases">
        <title>Complete sequence of Desulfosporosinus orientis DSM 765.</title>
        <authorList>
            <person name="Lucas S."/>
            <person name="Han J."/>
            <person name="Lapidus A."/>
            <person name="Cheng J.-F."/>
            <person name="Goodwin L."/>
            <person name="Pitluck S."/>
            <person name="Peters L."/>
            <person name="Ovchinnikova G."/>
            <person name="Teshima H."/>
            <person name="Detter J.C."/>
            <person name="Han C."/>
            <person name="Tapia R."/>
            <person name="Land M."/>
            <person name="Hauser L."/>
            <person name="Kyrpides N."/>
            <person name="Ivanova N."/>
            <person name="Pagani I."/>
            <person name="Pester M."/>
            <person name="Spring S."/>
            <person name="Ollivier B."/>
            <person name="Rattei T."/>
            <person name="Klenk H.-P."/>
            <person name="Wagner M."/>
            <person name="Loy A."/>
            <person name="Woyke T."/>
        </authorList>
    </citation>
    <scope>NUCLEOTIDE SEQUENCE [LARGE SCALE GENOMIC DNA]</scope>
    <source>
        <strain evidence="3">ATCC 19365 / DSM 765 / NCIMB 8382 / VKM B-1628</strain>
    </source>
</reference>
<dbReference type="EMBL" id="CP003108">
    <property type="protein sequence ID" value="AET70627.1"/>
    <property type="molecule type" value="Genomic_DNA"/>
</dbReference>